<proteinExistence type="predicted"/>
<comment type="caution">
    <text evidence="1">The sequence shown here is derived from an EMBL/GenBank/DDBJ whole genome shotgun (WGS) entry which is preliminary data.</text>
</comment>
<protein>
    <submittedName>
        <fullName evidence="1">Uncharacterized protein</fullName>
    </submittedName>
</protein>
<dbReference type="EMBL" id="LXQA011260622">
    <property type="protein sequence ID" value="MCI91026.1"/>
    <property type="molecule type" value="Genomic_DNA"/>
</dbReference>
<keyword evidence="2" id="KW-1185">Reference proteome</keyword>
<feature type="non-terminal residue" evidence="1">
    <location>
        <position position="28"/>
    </location>
</feature>
<evidence type="ECO:0000313" key="2">
    <source>
        <dbReference type="Proteomes" id="UP000265520"/>
    </source>
</evidence>
<reference evidence="1 2" key="1">
    <citation type="journal article" date="2018" name="Front. Plant Sci.">
        <title>Red Clover (Trifolium pratense) and Zigzag Clover (T. medium) - A Picture of Genomic Similarities and Differences.</title>
        <authorList>
            <person name="Dluhosova J."/>
            <person name="Istvanek J."/>
            <person name="Nedelnik J."/>
            <person name="Repkova J."/>
        </authorList>
    </citation>
    <scope>NUCLEOTIDE SEQUENCE [LARGE SCALE GENOMIC DNA]</scope>
    <source>
        <strain evidence="2">cv. 10/8</strain>
        <tissue evidence="1">Leaf</tissue>
    </source>
</reference>
<organism evidence="1 2">
    <name type="scientific">Trifolium medium</name>
    <dbReference type="NCBI Taxonomy" id="97028"/>
    <lineage>
        <taxon>Eukaryota</taxon>
        <taxon>Viridiplantae</taxon>
        <taxon>Streptophyta</taxon>
        <taxon>Embryophyta</taxon>
        <taxon>Tracheophyta</taxon>
        <taxon>Spermatophyta</taxon>
        <taxon>Magnoliopsida</taxon>
        <taxon>eudicotyledons</taxon>
        <taxon>Gunneridae</taxon>
        <taxon>Pentapetalae</taxon>
        <taxon>rosids</taxon>
        <taxon>fabids</taxon>
        <taxon>Fabales</taxon>
        <taxon>Fabaceae</taxon>
        <taxon>Papilionoideae</taxon>
        <taxon>50 kb inversion clade</taxon>
        <taxon>NPAAA clade</taxon>
        <taxon>Hologalegina</taxon>
        <taxon>IRL clade</taxon>
        <taxon>Trifolieae</taxon>
        <taxon>Trifolium</taxon>
    </lineage>
</organism>
<evidence type="ECO:0000313" key="1">
    <source>
        <dbReference type="EMBL" id="MCI91026.1"/>
    </source>
</evidence>
<sequence length="28" mass="2950">MVVFSKASKVRNLIRIVSSEVASAVSAT</sequence>
<accession>A0A392VRX0</accession>
<name>A0A392VRX0_9FABA</name>
<dbReference type="Proteomes" id="UP000265520">
    <property type="component" value="Unassembled WGS sequence"/>
</dbReference>
<dbReference type="AlphaFoldDB" id="A0A392VRX0"/>